<name>A0ABR9EWF6_9GAMM</name>
<keyword evidence="1" id="KW-0812">Transmembrane</keyword>
<feature type="domain" description="DUF1468" evidence="2">
    <location>
        <begin position="6"/>
        <end position="191"/>
    </location>
</feature>
<reference evidence="3 4" key="1">
    <citation type="submission" date="2020-07" db="EMBL/GenBank/DDBJ databases">
        <title>Halophilic bacteria isolated from french cheeses.</title>
        <authorList>
            <person name="Kothe C.I."/>
            <person name="Farah-Kraiem B."/>
            <person name="Renault P."/>
            <person name="Dridi B."/>
        </authorList>
    </citation>
    <scope>NUCLEOTIDE SEQUENCE [LARGE SCALE GENOMIC DNA]</scope>
    <source>
        <strain evidence="3 4">FME1</strain>
    </source>
</reference>
<keyword evidence="1" id="KW-1133">Transmembrane helix</keyword>
<keyword evidence="1" id="KW-0472">Membrane</keyword>
<dbReference type="InterPro" id="IPR009936">
    <property type="entry name" value="DUF1468"/>
</dbReference>
<feature type="transmembrane region" description="Helical" evidence="1">
    <location>
        <begin position="131"/>
        <end position="157"/>
    </location>
</feature>
<sequence length="204" mass="22019">MRDVLIGIGFVIAGVVTIFIAQQFPTLPSLQFGPSLFPSIVGGGFCIGGVVLMLSGMWQRHRGADQMMQGELQGAELATTELETNAFETNAFENNAFENNAFETSALNATESEGAEHPSGKKSWVMVLPPLMIVFYVLASPYIGALFAMMIIMFSLMMLRKTALYVAVAASVGVSLAIYFIFSHYLLVPLPQGVLLGGSLPWTL</sequence>
<accession>A0ABR9EWF6</accession>
<evidence type="ECO:0000259" key="2">
    <source>
        <dbReference type="Pfam" id="PF07331"/>
    </source>
</evidence>
<evidence type="ECO:0000313" key="3">
    <source>
        <dbReference type="EMBL" id="MBE0398565.1"/>
    </source>
</evidence>
<dbReference type="Proteomes" id="UP001645039">
    <property type="component" value="Unassembled WGS sequence"/>
</dbReference>
<proteinExistence type="predicted"/>
<feature type="transmembrane region" description="Helical" evidence="1">
    <location>
        <begin position="163"/>
        <end position="182"/>
    </location>
</feature>
<feature type="transmembrane region" description="Helical" evidence="1">
    <location>
        <begin position="36"/>
        <end position="58"/>
    </location>
</feature>
<dbReference type="Pfam" id="PF07331">
    <property type="entry name" value="TctB"/>
    <property type="match status" value="1"/>
</dbReference>
<dbReference type="EMBL" id="RRZD01000001">
    <property type="protein sequence ID" value="MBE0398565.1"/>
    <property type="molecule type" value="Genomic_DNA"/>
</dbReference>
<evidence type="ECO:0000313" key="4">
    <source>
        <dbReference type="Proteomes" id="UP001645039"/>
    </source>
</evidence>
<organism evidence="3 4">
    <name type="scientific">Halomonas casei</name>
    <dbReference type="NCBI Taxonomy" id="2742613"/>
    <lineage>
        <taxon>Bacteria</taxon>
        <taxon>Pseudomonadati</taxon>
        <taxon>Pseudomonadota</taxon>
        <taxon>Gammaproteobacteria</taxon>
        <taxon>Oceanospirillales</taxon>
        <taxon>Halomonadaceae</taxon>
        <taxon>Halomonas</taxon>
    </lineage>
</organism>
<comment type="caution">
    <text evidence="3">The sequence shown here is derived from an EMBL/GenBank/DDBJ whole genome shotgun (WGS) entry which is preliminary data.</text>
</comment>
<keyword evidence="4" id="KW-1185">Reference proteome</keyword>
<gene>
    <name evidence="3" type="ORF">EI168_00375</name>
</gene>
<feature type="transmembrane region" description="Helical" evidence="1">
    <location>
        <begin position="5"/>
        <end position="24"/>
    </location>
</feature>
<protein>
    <submittedName>
        <fullName evidence="3">Tripartite tricarboxylate transporter TctB family protein</fullName>
    </submittedName>
</protein>
<dbReference type="RefSeq" id="WP_096277834.1">
    <property type="nucleotide sequence ID" value="NZ_CBCSBM010000011.1"/>
</dbReference>
<evidence type="ECO:0000256" key="1">
    <source>
        <dbReference type="SAM" id="Phobius"/>
    </source>
</evidence>